<dbReference type="InterPro" id="IPR058163">
    <property type="entry name" value="LysR-type_TF_proteobact-type"/>
</dbReference>
<dbReference type="InterPro" id="IPR000847">
    <property type="entry name" value="LysR_HTH_N"/>
</dbReference>
<keyword evidence="4" id="KW-0804">Transcription</keyword>
<dbReference type="Pfam" id="PF00126">
    <property type="entry name" value="HTH_1"/>
    <property type="match status" value="1"/>
</dbReference>
<evidence type="ECO:0000313" key="6">
    <source>
        <dbReference type="EMBL" id="TPG30315.1"/>
    </source>
</evidence>
<dbReference type="InterPro" id="IPR036390">
    <property type="entry name" value="WH_DNA-bd_sf"/>
</dbReference>
<dbReference type="OrthoDB" id="5671700at2"/>
<evidence type="ECO:0000256" key="4">
    <source>
        <dbReference type="ARBA" id="ARBA00023163"/>
    </source>
</evidence>
<gene>
    <name evidence="6" type="ORF">EAH82_02140</name>
</gene>
<dbReference type="GO" id="GO:0006351">
    <property type="term" value="P:DNA-templated transcription"/>
    <property type="evidence" value="ECO:0007669"/>
    <property type="project" value="TreeGrafter"/>
</dbReference>
<dbReference type="Gene3D" id="1.10.10.10">
    <property type="entry name" value="Winged helix-like DNA-binding domain superfamily/Winged helix DNA-binding domain"/>
    <property type="match status" value="1"/>
</dbReference>
<evidence type="ECO:0000256" key="2">
    <source>
        <dbReference type="ARBA" id="ARBA00023015"/>
    </source>
</evidence>
<comment type="caution">
    <text evidence="6">The sequence shown here is derived from an EMBL/GenBank/DDBJ whole genome shotgun (WGS) entry which is preliminary data.</text>
</comment>
<dbReference type="AlphaFoldDB" id="A0A502DXU9"/>
<evidence type="ECO:0000259" key="5">
    <source>
        <dbReference type="PROSITE" id="PS50931"/>
    </source>
</evidence>
<proteinExistence type="inferred from homology"/>
<dbReference type="InterPro" id="IPR005119">
    <property type="entry name" value="LysR_subst-bd"/>
</dbReference>
<comment type="similarity">
    <text evidence="1">Belongs to the LysR transcriptional regulatory family.</text>
</comment>
<protein>
    <submittedName>
        <fullName evidence="6">LysR family transcriptional regulator</fullName>
    </submittedName>
</protein>
<dbReference type="RefSeq" id="WP_140838204.1">
    <property type="nucleotide sequence ID" value="NZ_RCZI01000001.1"/>
</dbReference>
<dbReference type="GO" id="GO:0043565">
    <property type="term" value="F:sequence-specific DNA binding"/>
    <property type="evidence" value="ECO:0007669"/>
    <property type="project" value="TreeGrafter"/>
</dbReference>
<dbReference type="SUPFAM" id="SSF46785">
    <property type="entry name" value="Winged helix' DNA-binding domain"/>
    <property type="match status" value="1"/>
</dbReference>
<dbReference type="Pfam" id="PF03466">
    <property type="entry name" value="LysR_substrate"/>
    <property type="match status" value="1"/>
</dbReference>
<evidence type="ECO:0000256" key="1">
    <source>
        <dbReference type="ARBA" id="ARBA00009437"/>
    </source>
</evidence>
<dbReference type="GO" id="GO:0003700">
    <property type="term" value="F:DNA-binding transcription factor activity"/>
    <property type="evidence" value="ECO:0007669"/>
    <property type="project" value="InterPro"/>
</dbReference>
<dbReference type="Proteomes" id="UP000319212">
    <property type="component" value="Unassembled WGS sequence"/>
</dbReference>
<dbReference type="Gene3D" id="3.40.190.290">
    <property type="match status" value="1"/>
</dbReference>
<keyword evidence="2" id="KW-0805">Transcription regulation</keyword>
<accession>A0A502DXU9</accession>
<dbReference type="PANTHER" id="PTHR30537:SF31">
    <property type="entry name" value="TRANSCRIPTIONAL REGULATOR, LYSR FAMILY"/>
    <property type="match status" value="1"/>
</dbReference>
<feature type="domain" description="HTH lysR-type" evidence="5">
    <location>
        <begin position="1"/>
        <end position="59"/>
    </location>
</feature>
<organism evidence="6 7">
    <name type="scientific">Variovorax guangxiensis</name>
    <dbReference type="NCBI Taxonomy" id="1775474"/>
    <lineage>
        <taxon>Bacteria</taxon>
        <taxon>Pseudomonadati</taxon>
        <taxon>Pseudomonadota</taxon>
        <taxon>Betaproteobacteria</taxon>
        <taxon>Burkholderiales</taxon>
        <taxon>Comamonadaceae</taxon>
        <taxon>Variovorax</taxon>
    </lineage>
</organism>
<dbReference type="EMBL" id="RCZI01000001">
    <property type="protein sequence ID" value="TPG30315.1"/>
    <property type="molecule type" value="Genomic_DNA"/>
</dbReference>
<dbReference type="SUPFAM" id="SSF53850">
    <property type="entry name" value="Periplasmic binding protein-like II"/>
    <property type="match status" value="1"/>
</dbReference>
<keyword evidence="3" id="KW-0238">DNA-binding</keyword>
<dbReference type="PROSITE" id="PS50931">
    <property type="entry name" value="HTH_LYSR"/>
    <property type="match status" value="1"/>
</dbReference>
<dbReference type="InterPro" id="IPR036388">
    <property type="entry name" value="WH-like_DNA-bd_sf"/>
</dbReference>
<reference evidence="6 7" key="1">
    <citation type="journal article" date="2019" name="Environ. Microbiol.">
        <title>Species interactions and distinct microbial communities in high Arctic permafrost affected cryosols are associated with the CH4 and CO2 gas fluxes.</title>
        <authorList>
            <person name="Altshuler I."/>
            <person name="Hamel J."/>
            <person name="Turney S."/>
            <person name="Magnuson E."/>
            <person name="Levesque R."/>
            <person name="Greer C."/>
            <person name="Whyte L.G."/>
        </authorList>
    </citation>
    <scope>NUCLEOTIDE SEQUENCE [LARGE SCALE GENOMIC DNA]</scope>
    <source>
        <strain evidence="6 7">S06.C</strain>
    </source>
</reference>
<evidence type="ECO:0000256" key="3">
    <source>
        <dbReference type="ARBA" id="ARBA00023125"/>
    </source>
</evidence>
<evidence type="ECO:0000313" key="7">
    <source>
        <dbReference type="Proteomes" id="UP000319212"/>
    </source>
</evidence>
<dbReference type="FunFam" id="1.10.10.10:FF:000001">
    <property type="entry name" value="LysR family transcriptional regulator"/>
    <property type="match status" value="1"/>
</dbReference>
<dbReference type="PANTHER" id="PTHR30537">
    <property type="entry name" value="HTH-TYPE TRANSCRIPTIONAL REGULATOR"/>
    <property type="match status" value="1"/>
</dbReference>
<sequence>MQDLNDMVFFAEVAERGGFTAASKALGVPKSRLSRRVADLEGTLGVQLLQRSTRRLSLTPAGEVYLRHCVEMRDAAQAAAEAVSQVQTEPRGTVRISCPVTLAQASVGPLMPIFMRRFPLVRVEMRVINRPVDPVEDGIDIALRVRTAVEDSATLAARRFGVSRGVLVISAERMAHQGQIKGPEDLMRIDTVGMSAGEGRAMLPLHGPDGQLHHVPHQPRYVADDLLALKSAIVGGIGAGMLPDYMCRHELDRGELVELLPGWTPPAGIVHAMFAPRRAQVPAVRHLIDFLAAHLDGDEPHAAAPCKTMNERASLIPKPG</sequence>
<name>A0A502DXU9_9BURK</name>